<reference evidence="1" key="2">
    <citation type="submission" date="2015-06" db="UniProtKB">
        <authorList>
            <consortium name="EnsemblPlants"/>
        </authorList>
    </citation>
    <scope>IDENTIFICATION</scope>
    <source>
        <strain evidence="1">DM1-3 516 R44</strain>
    </source>
</reference>
<sequence length="86" mass="9198">MVISCGFLAKFTVTTLRKPKSKTELRAIAWRPVSSTALSQVPFELEGTIGIFLPRFLGCCLSSEVGGKVTVLTARLVSVGSPEKSP</sequence>
<dbReference type="Gramene" id="PGSC0003DMT400090283">
    <property type="protein sequence ID" value="PGSC0003DMT400090283"/>
    <property type="gene ID" value="PGSC0003DMG400039854"/>
</dbReference>
<protein>
    <submittedName>
        <fullName evidence="1">Uncharacterized protein</fullName>
    </submittedName>
</protein>
<evidence type="ECO:0000313" key="1">
    <source>
        <dbReference type="EnsemblPlants" id="PGSC0003DMT400090283"/>
    </source>
</evidence>
<dbReference type="Proteomes" id="UP000011115">
    <property type="component" value="Unassembled WGS sequence"/>
</dbReference>
<name>M1DK19_SOLTU</name>
<keyword evidence="2" id="KW-1185">Reference proteome</keyword>
<organism evidence="1 2">
    <name type="scientific">Solanum tuberosum</name>
    <name type="common">Potato</name>
    <dbReference type="NCBI Taxonomy" id="4113"/>
    <lineage>
        <taxon>Eukaryota</taxon>
        <taxon>Viridiplantae</taxon>
        <taxon>Streptophyta</taxon>
        <taxon>Embryophyta</taxon>
        <taxon>Tracheophyta</taxon>
        <taxon>Spermatophyta</taxon>
        <taxon>Magnoliopsida</taxon>
        <taxon>eudicotyledons</taxon>
        <taxon>Gunneridae</taxon>
        <taxon>Pentapetalae</taxon>
        <taxon>asterids</taxon>
        <taxon>lamiids</taxon>
        <taxon>Solanales</taxon>
        <taxon>Solanaceae</taxon>
        <taxon>Solanoideae</taxon>
        <taxon>Solaneae</taxon>
        <taxon>Solanum</taxon>
    </lineage>
</organism>
<dbReference type="EnsemblPlants" id="PGSC0003DMT400090283">
    <property type="protein sequence ID" value="PGSC0003DMT400090283"/>
    <property type="gene ID" value="PGSC0003DMG400039854"/>
</dbReference>
<evidence type="ECO:0000313" key="2">
    <source>
        <dbReference type="Proteomes" id="UP000011115"/>
    </source>
</evidence>
<proteinExistence type="predicted"/>
<accession>M1DK19</accession>
<dbReference type="AlphaFoldDB" id="M1DK19"/>
<dbReference type="InParanoid" id="M1DK19"/>
<dbReference type="HOGENOM" id="CLU_2502331_0_0_1"/>
<dbReference type="PaxDb" id="4113-PGSC0003DMT400090283"/>
<reference evidence="2" key="1">
    <citation type="journal article" date="2011" name="Nature">
        <title>Genome sequence and analysis of the tuber crop potato.</title>
        <authorList>
            <consortium name="The Potato Genome Sequencing Consortium"/>
        </authorList>
    </citation>
    <scope>NUCLEOTIDE SEQUENCE [LARGE SCALE GENOMIC DNA]</scope>
    <source>
        <strain evidence="2">cv. DM1-3 516 R44</strain>
    </source>
</reference>